<dbReference type="InterPro" id="IPR000073">
    <property type="entry name" value="AB_hydrolase_1"/>
</dbReference>
<keyword evidence="2" id="KW-0614">Plasmid</keyword>
<keyword evidence="2" id="KW-0378">Hydrolase</keyword>
<reference evidence="2" key="1">
    <citation type="submission" date="2022-01" db="EMBL/GenBank/DDBJ databases">
        <title>Alginate degradation mechanism of Vibrio pelagius WXL662.</title>
        <authorList>
            <person name="He X."/>
        </authorList>
    </citation>
    <scope>NUCLEOTIDE SEQUENCE</scope>
    <source>
        <strain evidence="2">WXL662</strain>
        <plasmid evidence="2">p_1</plasmid>
    </source>
</reference>
<keyword evidence="3" id="KW-1185">Reference proteome</keyword>
<accession>A0ABY5GAD5</accession>
<evidence type="ECO:0000259" key="1">
    <source>
        <dbReference type="Pfam" id="PF12697"/>
    </source>
</evidence>
<dbReference type="Proteomes" id="UP001059120">
    <property type="component" value="Plasmid p_1"/>
</dbReference>
<organism evidence="2 3">
    <name type="scientific">Vibrio pelagius</name>
    <dbReference type="NCBI Taxonomy" id="28169"/>
    <lineage>
        <taxon>Bacteria</taxon>
        <taxon>Pseudomonadati</taxon>
        <taxon>Pseudomonadota</taxon>
        <taxon>Gammaproteobacteria</taxon>
        <taxon>Vibrionales</taxon>
        <taxon>Vibrionaceae</taxon>
        <taxon>Vibrio</taxon>
    </lineage>
</organism>
<dbReference type="RefSeq" id="WP_255232851.1">
    <property type="nucleotide sequence ID" value="NZ_CP090616.1"/>
</dbReference>
<dbReference type="PRINTS" id="PR00111">
    <property type="entry name" value="ABHYDROLASE"/>
</dbReference>
<gene>
    <name evidence="2" type="ORF">LZI70_20180</name>
</gene>
<geneLocation type="plasmid" evidence="2 3">
    <name>p_1</name>
</geneLocation>
<dbReference type="InterPro" id="IPR029058">
    <property type="entry name" value="AB_hydrolase_fold"/>
</dbReference>
<dbReference type="GO" id="GO:0016787">
    <property type="term" value="F:hydrolase activity"/>
    <property type="evidence" value="ECO:0007669"/>
    <property type="project" value="UniProtKB-KW"/>
</dbReference>
<feature type="domain" description="AB hydrolase-1" evidence="1">
    <location>
        <begin position="34"/>
        <end position="222"/>
    </location>
</feature>
<dbReference type="Pfam" id="PF12697">
    <property type="entry name" value="Abhydrolase_6"/>
    <property type="match status" value="1"/>
</dbReference>
<sequence>MALPIVLLPGTLCDEQVWDKVIAELSPTQPVITKPLGAHRNWDDELANLVADLPEEFLLVGFSLGGIAALALLTQYPERVKRLVLVASTALADPEESQARRRELLALAEQKGDFKALALMQISPCDLQNLGECGVDFAVQMAERFSVEQYACQTELACSRQDTRATLTQSTLPVDLIYGSEDQACGENKQRLIEQSCDQAQLHRVEGAGHWLPLSHPEKVAAIISAS</sequence>
<protein>
    <submittedName>
        <fullName evidence="2">Alpha/beta hydrolase</fullName>
    </submittedName>
</protein>
<proteinExistence type="predicted"/>
<dbReference type="Gene3D" id="3.40.50.1820">
    <property type="entry name" value="alpha/beta hydrolase"/>
    <property type="match status" value="1"/>
</dbReference>
<evidence type="ECO:0000313" key="2">
    <source>
        <dbReference type="EMBL" id="UTT87139.1"/>
    </source>
</evidence>
<dbReference type="EMBL" id="CP090616">
    <property type="protein sequence ID" value="UTT87139.1"/>
    <property type="molecule type" value="Genomic_DNA"/>
</dbReference>
<evidence type="ECO:0000313" key="3">
    <source>
        <dbReference type="Proteomes" id="UP001059120"/>
    </source>
</evidence>
<dbReference type="InterPro" id="IPR050266">
    <property type="entry name" value="AB_hydrolase_sf"/>
</dbReference>
<dbReference type="PANTHER" id="PTHR43798">
    <property type="entry name" value="MONOACYLGLYCEROL LIPASE"/>
    <property type="match status" value="1"/>
</dbReference>
<name>A0ABY5GAD5_VIBPE</name>
<dbReference type="SUPFAM" id="SSF53474">
    <property type="entry name" value="alpha/beta-Hydrolases"/>
    <property type="match status" value="1"/>
</dbReference>